<evidence type="ECO:0000313" key="2">
    <source>
        <dbReference type="EMBL" id="XCG65723.1"/>
    </source>
</evidence>
<dbReference type="GO" id="GO:0016491">
    <property type="term" value="F:oxidoreductase activity"/>
    <property type="evidence" value="ECO:0007669"/>
    <property type="project" value="InterPro"/>
</dbReference>
<proteinExistence type="predicted"/>
<protein>
    <submittedName>
        <fullName evidence="2">Nitroreductase</fullName>
    </submittedName>
</protein>
<gene>
    <name evidence="2" type="ORF">ABLG96_10825</name>
</gene>
<feature type="compositionally biased region" description="Basic and acidic residues" evidence="1">
    <location>
        <begin position="168"/>
        <end position="186"/>
    </location>
</feature>
<evidence type="ECO:0000256" key="1">
    <source>
        <dbReference type="SAM" id="MobiDB-lite"/>
    </source>
</evidence>
<dbReference type="NCBIfam" id="NF047509">
    <property type="entry name" value="Rv3131_FMN_oxido"/>
    <property type="match status" value="1"/>
</dbReference>
<dbReference type="EMBL" id="CP159218">
    <property type="protein sequence ID" value="XCG65723.1"/>
    <property type="molecule type" value="Genomic_DNA"/>
</dbReference>
<reference evidence="2" key="1">
    <citation type="submission" date="2024-05" db="EMBL/GenBank/DDBJ databases">
        <authorList>
            <person name="Cai S.Y."/>
            <person name="Jin L.M."/>
            <person name="Li H.R."/>
        </authorList>
    </citation>
    <scope>NUCLEOTIDE SEQUENCE</scope>
    <source>
        <strain evidence="2">A5-74</strain>
    </source>
</reference>
<organism evidence="2">
    <name type="scientific">Nakamurella sp. A5-74</name>
    <dbReference type="NCBI Taxonomy" id="3158264"/>
    <lineage>
        <taxon>Bacteria</taxon>
        <taxon>Bacillati</taxon>
        <taxon>Actinomycetota</taxon>
        <taxon>Actinomycetes</taxon>
        <taxon>Nakamurellales</taxon>
        <taxon>Nakamurellaceae</taxon>
        <taxon>Nakamurella</taxon>
    </lineage>
</organism>
<accession>A0AAU8DTR3</accession>
<dbReference type="AlphaFoldDB" id="A0AAU8DTR3"/>
<dbReference type="InterPro" id="IPR000415">
    <property type="entry name" value="Nitroreductase-like"/>
</dbReference>
<name>A0AAU8DTR3_9ACTN</name>
<feature type="region of interest" description="Disordered" evidence="1">
    <location>
        <begin position="168"/>
        <end position="227"/>
    </location>
</feature>
<sequence length="325" mass="35231">MLDLHPEQVRGALSSACRAPSLLNSQPWAFMLGADHIELHLDTRRLLRSADPERRQALIACGAALFNLRLALVDLGVRVDERIWPDGPDGPLARVSGGAPARPRHRLLELARAIPHRRSNPRPFLAVPVPIAFQQVLLQAAAGEGATLHLVTEPHSLVSLRTWTVDARRRDRADPERVSERVRWAEAGRSPKPTAADLRADGHRWTPTTDEVPRSVDGDDPPDGANEQPLIAVLTTVTDTPGGQVAAGLALERTLLSATALGLSMSTLPELVEFAPARDRIRCMLGTGDFPQALVRLGFDGPVRPSGRRPVEDCLITGPLTAADR</sequence>
<dbReference type="SUPFAM" id="SSF55469">
    <property type="entry name" value="FMN-dependent nitroreductase-like"/>
    <property type="match status" value="1"/>
</dbReference>
<dbReference type="Gene3D" id="3.40.109.10">
    <property type="entry name" value="NADH Oxidase"/>
    <property type="match status" value="1"/>
</dbReference>
<dbReference type="RefSeq" id="WP_353651328.1">
    <property type="nucleotide sequence ID" value="NZ_CP159218.1"/>
</dbReference>